<proteinExistence type="predicted"/>
<organism evidence="3 4">
    <name type="scientific">Phakopsora pachyrhizi</name>
    <name type="common">Asian soybean rust disease fungus</name>
    <dbReference type="NCBI Taxonomy" id="170000"/>
    <lineage>
        <taxon>Eukaryota</taxon>
        <taxon>Fungi</taxon>
        <taxon>Dikarya</taxon>
        <taxon>Basidiomycota</taxon>
        <taxon>Pucciniomycotina</taxon>
        <taxon>Pucciniomycetes</taxon>
        <taxon>Pucciniales</taxon>
        <taxon>Phakopsoraceae</taxon>
        <taxon>Phakopsora</taxon>
    </lineage>
</organism>
<comment type="caution">
    <text evidence="3">The sequence shown here is derived from an EMBL/GenBank/DDBJ whole genome shotgun (WGS) entry which is preliminary data.</text>
</comment>
<evidence type="ECO:0000256" key="1">
    <source>
        <dbReference type="SAM" id="Coils"/>
    </source>
</evidence>
<feature type="region of interest" description="Disordered" evidence="2">
    <location>
        <begin position="198"/>
        <end position="217"/>
    </location>
</feature>
<feature type="region of interest" description="Disordered" evidence="2">
    <location>
        <begin position="337"/>
        <end position="368"/>
    </location>
</feature>
<dbReference type="AlphaFoldDB" id="A0AAV0B7G6"/>
<protein>
    <submittedName>
        <fullName evidence="3">Expressed protein</fullName>
    </submittedName>
</protein>
<evidence type="ECO:0000313" key="3">
    <source>
        <dbReference type="EMBL" id="CAH7682341.1"/>
    </source>
</evidence>
<evidence type="ECO:0000256" key="2">
    <source>
        <dbReference type="SAM" id="MobiDB-lite"/>
    </source>
</evidence>
<reference evidence="3" key="1">
    <citation type="submission" date="2022-06" db="EMBL/GenBank/DDBJ databases">
        <authorList>
            <consortium name="SYNGENTA / RWTH Aachen University"/>
        </authorList>
    </citation>
    <scope>NUCLEOTIDE SEQUENCE</scope>
</reference>
<accession>A0AAV0B7G6</accession>
<feature type="coiled-coil region" evidence="1">
    <location>
        <begin position="153"/>
        <end position="180"/>
    </location>
</feature>
<feature type="region of interest" description="Disordered" evidence="2">
    <location>
        <begin position="380"/>
        <end position="408"/>
    </location>
</feature>
<sequence>MSGSTRRTVESSIRSISQSFSNISDLRFRVRSTISDAILSSNDEFETYYIRDGDRAEISLFEPIRSSNDDRDPQGIGKSNRTTIDTIAFTEISDQERIGWASGLRMARPAIPQPVIVDQSSKFKKKTSNDVGEIAATRSNISAIRSLLEIYPLPRLSEHVEDLSRQLDTLESSIAELESELYSISKPITNSSVDLKKKFDKGKSKESRKRKKEDLKEQIQREQLEILALTDLRDEKRGELNRMTEQEATPKKLKRMMSPIKPLISTTPKVDNQAIFSRTESLRRSILRAKSPRLRSNKLTDKFVSMSTGQNEDNLQGTPTPKSMTHKMLERSLNKLRASSVNRKTQEEPIREQSSPVRIESKDDEEEVFREIASAEDVKKGFGDNEKSSVSGSIQDSRKGEEEGREGQEVEKFMLDSSRLEAIERLNEAFWKSASVLSFIFQEDPKLQQQIQKGEKIEYKSTMEHIRRLVKMNIEVRVPAGHLIESILYLELFKSLSNHRVGEEKDEMMIVVEARKDDKNGWCVPLDPMRFRLIESCKKLGLDEGLSRTCLYFLVSRRIVRIERDVSPFSICIC</sequence>
<dbReference type="EMBL" id="CALTRL010004024">
    <property type="protein sequence ID" value="CAH7682341.1"/>
    <property type="molecule type" value="Genomic_DNA"/>
</dbReference>
<gene>
    <name evidence="3" type="ORF">PPACK8108_LOCUS15207</name>
</gene>
<feature type="region of interest" description="Disordered" evidence="2">
    <location>
        <begin position="305"/>
        <end position="325"/>
    </location>
</feature>
<keyword evidence="1" id="KW-0175">Coiled coil</keyword>
<feature type="compositionally biased region" description="Polar residues" evidence="2">
    <location>
        <begin position="305"/>
        <end position="323"/>
    </location>
</feature>
<keyword evidence="4" id="KW-1185">Reference proteome</keyword>
<dbReference type="Proteomes" id="UP001153365">
    <property type="component" value="Unassembled WGS sequence"/>
</dbReference>
<evidence type="ECO:0000313" key="4">
    <source>
        <dbReference type="Proteomes" id="UP001153365"/>
    </source>
</evidence>
<feature type="compositionally biased region" description="Basic and acidic residues" evidence="2">
    <location>
        <begin position="396"/>
        <end position="408"/>
    </location>
</feature>
<name>A0AAV0B7G6_PHAPC</name>